<feature type="region of interest" description="Disordered" evidence="1">
    <location>
        <begin position="1"/>
        <end position="21"/>
    </location>
</feature>
<feature type="transmembrane region" description="Helical" evidence="2">
    <location>
        <begin position="35"/>
        <end position="57"/>
    </location>
</feature>
<dbReference type="SUPFAM" id="SSF51230">
    <property type="entry name" value="Single hybrid motif"/>
    <property type="match status" value="1"/>
</dbReference>
<gene>
    <name evidence="3" type="ORF">C8D89_101432</name>
</gene>
<name>A0A2U1FQW5_9PSEU</name>
<evidence type="ECO:0000313" key="3">
    <source>
        <dbReference type="EMBL" id="PVZ14567.1"/>
    </source>
</evidence>
<evidence type="ECO:0000256" key="1">
    <source>
        <dbReference type="SAM" id="MobiDB-lite"/>
    </source>
</evidence>
<keyword evidence="2" id="KW-0812">Transmembrane</keyword>
<keyword evidence="2" id="KW-0472">Membrane</keyword>
<evidence type="ECO:0000256" key="2">
    <source>
        <dbReference type="SAM" id="Phobius"/>
    </source>
</evidence>
<reference evidence="3 4" key="1">
    <citation type="submission" date="2018-04" db="EMBL/GenBank/DDBJ databases">
        <title>Genomic Encyclopedia of Type Strains, Phase IV (KMG-IV): sequencing the most valuable type-strain genomes for metagenomic binning, comparative biology and taxonomic classification.</title>
        <authorList>
            <person name="Goeker M."/>
        </authorList>
    </citation>
    <scope>NUCLEOTIDE SEQUENCE [LARGE SCALE GENOMIC DNA]</scope>
    <source>
        <strain evidence="3 4">DSM 45771</strain>
    </source>
</reference>
<organism evidence="3 4">
    <name type="scientific">Actinomycetospora cinnamomea</name>
    <dbReference type="NCBI Taxonomy" id="663609"/>
    <lineage>
        <taxon>Bacteria</taxon>
        <taxon>Bacillati</taxon>
        <taxon>Actinomycetota</taxon>
        <taxon>Actinomycetes</taxon>
        <taxon>Pseudonocardiales</taxon>
        <taxon>Pseudonocardiaceae</taxon>
        <taxon>Actinomycetospora</taxon>
    </lineage>
</organism>
<protein>
    <submittedName>
        <fullName evidence="3">HlyD family secretion protein</fullName>
    </submittedName>
</protein>
<dbReference type="AlphaFoldDB" id="A0A2U1FQW5"/>
<sequence length="259" mass="26217">MSSPRPPDLTPAAPERVPESERVDRPVVVVPGRTVLALLALALLAGGIVLWAATAVVDRSVVVPGLAVVGGSVIGLESPVPGRLATARPAAGTVVRSGQTVAVVESVTAGVLPLTAPVDAVVLDAPLDVGDPVEAGERVLVLERTNGATVVRAFVAPDDAARIGPGTRAVVSFPDRGPVDALVDAVGSLPVETEQAAQSLGGPALGAIVAPRDGLTPVRLRPAPGAAFPTPRAGTVADRLTEVRLIVESRHPLEYVIQG</sequence>
<dbReference type="EMBL" id="QEKW01000001">
    <property type="protein sequence ID" value="PVZ14567.1"/>
    <property type="molecule type" value="Genomic_DNA"/>
</dbReference>
<comment type="caution">
    <text evidence="3">The sequence shown here is derived from an EMBL/GenBank/DDBJ whole genome shotgun (WGS) entry which is preliminary data.</text>
</comment>
<keyword evidence="4" id="KW-1185">Reference proteome</keyword>
<dbReference type="RefSeq" id="WP_116706395.1">
    <property type="nucleotide sequence ID" value="NZ_QEKW01000001.1"/>
</dbReference>
<proteinExistence type="predicted"/>
<dbReference type="Gene3D" id="2.40.50.100">
    <property type="match status" value="1"/>
</dbReference>
<dbReference type="Proteomes" id="UP000245639">
    <property type="component" value="Unassembled WGS sequence"/>
</dbReference>
<dbReference type="InterPro" id="IPR011053">
    <property type="entry name" value="Single_hybrid_motif"/>
</dbReference>
<accession>A0A2U1FQW5</accession>
<keyword evidence="2" id="KW-1133">Transmembrane helix</keyword>
<evidence type="ECO:0000313" key="4">
    <source>
        <dbReference type="Proteomes" id="UP000245639"/>
    </source>
</evidence>